<keyword evidence="3" id="KW-1185">Reference proteome</keyword>
<proteinExistence type="predicted"/>
<dbReference type="PROSITE" id="PS50234">
    <property type="entry name" value="VWFA"/>
    <property type="match status" value="1"/>
</dbReference>
<protein>
    <recommendedName>
        <fullName evidence="1">VWFA domain-containing protein</fullName>
    </recommendedName>
</protein>
<gene>
    <name evidence="2" type="ORF">SYK_28300</name>
</gene>
<dbReference type="InterPro" id="IPR006538">
    <property type="entry name" value="CobT"/>
</dbReference>
<dbReference type="Gene3D" id="3.40.50.410">
    <property type="entry name" value="von Willebrand factor, type A domain"/>
    <property type="match status" value="1"/>
</dbReference>
<dbReference type="InterPro" id="IPR002035">
    <property type="entry name" value="VWF_A"/>
</dbReference>
<organism evidence="2 3">
    <name type="scientific">Pseudodesulfovibrio nedwellii</name>
    <dbReference type="NCBI Taxonomy" id="2973072"/>
    <lineage>
        <taxon>Bacteria</taxon>
        <taxon>Pseudomonadati</taxon>
        <taxon>Thermodesulfobacteriota</taxon>
        <taxon>Desulfovibrionia</taxon>
        <taxon>Desulfovibrionales</taxon>
        <taxon>Desulfovibrionaceae</taxon>
    </lineage>
</organism>
<name>A0ABM8B3S2_9BACT</name>
<dbReference type="PANTHER" id="PTHR41248:SF1">
    <property type="entry name" value="NORD PROTEIN"/>
    <property type="match status" value="1"/>
</dbReference>
<reference evidence="2 3" key="1">
    <citation type="submission" date="2022-08" db="EMBL/GenBank/DDBJ databases">
        <title>Genome Sequence of the sulphate-reducing bacterium, Pseudodesulfovibrio sp. SYK.</title>
        <authorList>
            <person name="Kondo R."/>
            <person name="Kataoka T."/>
        </authorList>
    </citation>
    <scope>NUCLEOTIDE SEQUENCE [LARGE SCALE GENOMIC DNA]</scope>
    <source>
        <strain evidence="2 3">SYK</strain>
    </source>
</reference>
<dbReference type="InterPro" id="IPR036465">
    <property type="entry name" value="vWFA_dom_sf"/>
</dbReference>
<dbReference type="Pfam" id="PF11775">
    <property type="entry name" value="CobT_C"/>
    <property type="match status" value="1"/>
</dbReference>
<dbReference type="Proteomes" id="UP001317742">
    <property type="component" value="Chromosome"/>
</dbReference>
<sequence length="529" mass="58567">MTNNLIMKSLPMVASVLGQKYGVKIEIGGTGAYTDGNTIHLPALPLDCDETLIGLARGYADHESAHIRETRFDWLVLANLTPLEKYVWNTFEDWRVEHRLARLFPGCRQNFNWLIQHLFGKETEQTTDPAMAILNWLLLSVRAWDVSSLGDQRDRVGNLVEVHYPGLIARLNWILQKVHAYCDSTQECILYAREVAAILNNMAKAKMDNNGPKKLGIKPERTIKNDAPDELPSSCHIRDLKWLVNASEDDLPLDMGEALADRLRKETPEDLNDSLRVAQLGSKTTKPIQPEDATATKRASTALRTQLQGLLQASVLTRSKVGRHGRLDARQLHRLSVADSRVFKRDGQKAGINTAVHILLDCSGSMRRRIKLTTQACHAVATALDSIDGINVGVTAFPAGTPTDGGNDNPTGATVCPILAHGERMHTDFAVQATGCTPLGESLWWVLQKIHSLSESRKIVLILTDGDPDSFNVAFEAIEDGRRFGVEIYGLGIMSEAITKLLPHHSRTINDLFELAPAMFDMLRGALVE</sequence>
<evidence type="ECO:0000313" key="3">
    <source>
        <dbReference type="Proteomes" id="UP001317742"/>
    </source>
</evidence>
<dbReference type="InterPro" id="IPR051928">
    <property type="entry name" value="NorD/CobT"/>
</dbReference>
<evidence type="ECO:0000313" key="2">
    <source>
        <dbReference type="EMBL" id="BDQ38470.1"/>
    </source>
</evidence>
<dbReference type="Pfam" id="PF06213">
    <property type="entry name" value="CobT"/>
    <property type="match status" value="1"/>
</dbReference>
<dbReference type="EMBL" id="AP026709">
    <property type="protein sequence ID" value="BDQ38470.1"/>
    <property type="molecule type" value="Genomic_DNA"/>
</dbReference>
<feature type="domain" description="VWFA" evidence="1">
    <location>
        <begin position="355"/>
        <end position="516"/>
    </location>
</feature>
<dbReference type="SUPFAM" id="SSF53300">
    <property type="entry name" value="vWA-like"/>
    <property type="match status" value="1"/>
</dbReference>
<dbReference type="InterPro" id="IPR025861">
    <property type="entry name" value="CobT_VWA_dom"/>
</dbReference>
<dbReference type="PANTHER" id="PTHR41248">
    <property type="entry name" value="NORD PROTEIN"/>
    <property type="match status" value="1"/>
</dbReference>
<dbReference type="RefSeq" id="WP_281760966.1">
    <property type="nucleotide sequence ID" value="NZ_AP026709.1"/>
</dbReference>
<accession>A0ABM8B3S2</accession>
<evidence type="ECO:0000259" key="1">
    <source>
        <dbReference type="PROSITE" id="PS50234"/>
    </source>
</evidence>